<name>A0AA37TKA9_9GAMM</name>
<evidence type="ECO:0000313" key="7">
    <source>
        <dbReference type="EMBL" id="GLS83002.1"/>
    </source>
</evidence>
<feature type="domain" description="Hcy-binding" evidence="6">
    <location>
        <begin position="1"/>
        <end position="304"/>
    </location>
</feature>
<comment type="cofactor">
    <cofactor evidence="5">
        <name>Zn(2+)</name>
        <dbReference type="ChEBI" id="CHEBI:29105"/>
    </cofactor>
</comment>
<protein>
    <submittedName>
        <fullName evidence="7">Homocysteine S-methyltransferase YbgG</fullName>
    </submittedName>
</protein>
<dbReference type="SUPFAM" id="SSF82282">
    <property type="entry name" value="Homocysteine S-methyltransferase"/>
    <property type="match status" value="1"/>
</dbReference>
<keyword evidence="8" id="KW-1185">Reference proteome</keyword>
<dbReference type="PROSITE" id="PS50970">
    <property type="entry name" value="HCY"/>
    <property type="match status" value="1"/>
</dbReference>
<dbReference type="PANTHER" id="PTHR46015">
    <property type="entry name" value="ZGC:172121"/>
    <property type="match status" value="1"/>
</dbReference>
<dbReference type="InterPro" id="IPR036589">
    <property type="entry name" value="HCY_dom_sf"/>
</dbReference>
<feature type="binding site" evidence="5">
    <location>
        <position position="290"/>
    </location>
    <ligand>
        <name>Zn(2+)</name>
        <dbReference type="ChEBI" id="CHEBI:29105"/>
    </ligand>
</feature>
<dbReference type="Gene3D" id="3.20.20.330">
    <property type="entry name" value="Homocysteine-binding-like domain"/>
    <property type="match status" value="1"/>
</dbReference>
<dbReference type="GO" id="GO:0033528">
    <property type="term" value="P:S-methylmethionine cycle"/>
    <property type="evidence" value="ECO:0007669"/>
    <property type="project" value="TreeGrafter"/>
</dbReference>
<dbReference type="AlphaFoldDB" id="A0AA37TKA9"/>
<feature type="binding site" evidence="5">
    <location>
        <position position="224"/>
    </location>
    <ligand>
        <name>Zn(2+)</name>
        <dbReference type="ChEBI" id="CHEBI:29105"/>
    </ligand>
</feature>
<evidence type="ECO:0000256" key="2">
    <source>
        <dbReference type="ARBA" id="ARBA00022679"/>
    </source>
</evidence>
<keyword evidence="3 5" id="KW-0479">Metal-binding</keyword>
<organism evidence="7 8">
    <name type="scientific">Paraferrimonas haliotis</name>
    <dbReference type="NCBI Taxonomy" id="2013866"/>
    <lineage>
        <taxon>Bacteria</taxon>
        <taxon>Pseudomonadati</taxon>
        <taxon>Pseudomonadota</taxon>
        <taxon>Gammaproteobacteria</taxon>
        <taxon>Alteromonadales</taxon>
        <taxon>Ferrimonadaceae</taxon>
        <taxon>Paraferrimonas</taxon>
    </lineage>
</organism>
<reference evidence="7 8" key="1">
    <citation type="journal article" date="2014" name="Int. J. Syst. Evol. Microbiol.">
        <title>Complete genome sequence of Corynebacterium casei LMG S-19264T (=DSM 44701T), isolated from a smear-ripened cheese.</title>
        <authorList>
            <consortium name="US DOE Joint Genome Institute (JGI-PGF)"/>
            <person name="Walter F."/>
            <person name="Albersmeier A."/>
            <person name="Kalinowski J."/>
            <person name="Ruckert C."/>
        </authorList>
    </citation>
    <scope>NUCLEOTIDE SEQUENCE [LARGE SCALE GENOMIC DNA]</scope>
    <source>
        <strain evidence="7 8">NBRC 112785</strain>
    </source>
</reference>
<dbReference type="GO" id="GO:0032259">
    <property type="term" value="P:methylation"/>
    <property type="evidence" value="ECO:0007669"/>
    <property type="project" value="UniProtKB-KW"/>
</dbReference>
<dbReference type="GO" id="GO:0008270">
    <property type="term" value="F:zinc ion binding"/>
    <property type="evidence" value="ECO:0007669"/>
    <property type="project" value="InterPro"/>
</dbReference>
<dbReference type="Proteomes" id="UP001157439">
    <property type="component" value="Unassembled WGS sequence"/>
</dbReference>
<dbReference type="NCBIfam" id="NF007020">
    <property type="entry name" value="PRK09485.1"/>
    <property type="match status" value="1"/>
</dbReference>
<keyword evidence="2 5" id="KW-0808">Transferase</keyword>
<keyword evidence="4 5" id="KW-0862">Zinc</keyword>
<dbReference type="RefSeq" id="WP_095497426.1">
    <property type="nucleotide sequence ID" value="NZ_BSPO01000002.1"/>
</dbReference>
<dbReference type="PANTHER" id="PTHR46015:SF1">
    <property type="entry name" value="HOMOCYSTEINE S-METHYLTRANSFERASE-LIKE ISOFORM 1"/>
    <property type="match status" value="1"/>
</dbReference>
<evidence type="ECO:0000256" key="3">
    <source>
        <dbReference type="ARBA" id="ARBA00022723"/>
    </source>
</evidence>
<dbReference type="GO" id="GO:0008898">
    <property type="term" value="F:S-adenosylmethionine-homocysteine S-methyltransferase activity"/>
    <property type="evidence" value="ECO:0007669"/>
    <property type="project" value="TreeGrafter"/>
</dbReference>
<dbReference type="PIRSF" id="PIRSF037505">
    <property type="entry name" value="Betaine_HMT"/>
    <property type="match status" value="1"/>
</dbReference>
<proteinExistence type="predicted"/>
<dbReference type="EMBL" id="BSPO01000002">
    <property type="protein sequence ID" value="GLS83002.1"/>
    <property type="molecule type" value="Genomic_DNA"/>
</dbReference>
<evidence type="ECO:0000256" key="5">
    <source>
        <dbReference type="PROSITE-ProRule" id="PRU00333"/>
    </source>
</evidence>
<dbReference type="Pfam" id="PF02574">
    <property type="entry name" value="S-methyl_trans"/>
    <property type="match status" value="1"/>
</dbReference>
<accession>A0AA37TKA9</accession>
<keyword evidence="1 5" id="KW-0489">Methyltransferase</keyword>
<sequence length="306" mass="33435">MMTSPLARFSSPIILDGGLATELERLGYKLNHELWSAKLLVKAPEAIVQAHLNYLNAGAQCIISASYQASLAGFQKMGLVDSEAVRAMGLASKLANQAVTQFVNDQHRGERPLVAASVGPYGAILANGAEYHGRYGLSDEQLYEFHRQRLQLLNVHSTDIIAFETIPSWQEAQIVIALGEECAMPNWLSLSCQDGQHLNDGGEIEQVARAVEQSSNTQAIAINCSAIETISELISRIQSQCNKPILVYPNSGARYDATTKAWIAPQTSKPLHHYAQQWVQQGVLAVGGCCQIDADDIKRLSQHINQ</sequence>
<evidence type="ECO:0000256" key="1">
    <source>
        <dbReference type="ARBA" id="ARBA00022603"/>
    </source>
</evidence>
<dbReference type="InterPro" id="IPR003726">
    <property type="entry name" value="HCY_dom"/>
</dbReference>
<evidence type="ECO:0000256" key="4">
    <source>
        <dbReference type="ARBA" id="ARBA00022833"/>
    </source>
</evidence>
<dbReference type="InterPro" id="IPR051486">
    <property type="entry name" value="Hcy_S-methyltransferase"/>
</dbReference>
<gene>
    <name evidence="7" type="primary">ybgG</name>
    <name evidence="7" type="ORF">GCM10007894_09790</name>
</gene>
<dbReference type="GO" id="GO:0009086">
    <property type="term" value="P:methionine biosynthetic process"/>
    <property type="evidence" value="ECO:0007669"/>
    <property type="project" value="InterPro"/>
</dbReference>
<evidence type="ECO:0000259" key="6">
    <source>
        <dbReference type="PROSITE" id="PS50970"/>
    </source>
</evidence>
<feature type="binding site" evidence="5">
    <location>
        <position position="289"/>
    </location>
    <ligand>
        <name>Zn(2+)</name>
        <dbReference type="ChEBI" id="CHEBI:29105"/>
    </ligand>
</feature>
<dbReference type="InterPro" id="IPR017226">
    <property type="entry name" value="BHMT-like"/>
</dbReference>
<evidence type="ECO:0000313" key="8">
    <source>
        <dbReference type="Proteomes" id="UP001157439"/>
    </source>
</evidence>
<comment type="caution">
    <text evidence="7">The sequence shown here is derived from an EMBL/GenBank/DDBJ whole genome shotgun (WGS) entry which is preliminary data.</text>
</comment>